<evidence type="ECO:0000313" key="5">
    <source>
        <dbReference type="EMBL" id="EWC48111.1"/>
    </source>
</evidence>
<feature type="domain" description="EF-hand" evidence="4">
    <location>
        <begin position="162"/>
        <end position="197"/>
    </location>
</feature>
<feature type="compositionally biased region" description="Basic residues" evidence="2">
    <location>
        <begin position="648"/>
        <end position="657"/>
    </location>
</feature>
<dbReference type="GO" id="GO:0005509">
    <property type="term" value="F:calcium ion binding"/>
    <property type="evidence" value="ECO:0007669"/>
    <property type="project" value="InterPro"/>
</dbReference>
<organism evidence="5 6">
    <name type="scientific">Drechslerella stenobrocha 248</name>
    <dbReference type="NCBI Taxonomy" id="1043628"/>
    <lineage>
        <taxon>Eukaryota</taxon>
        <taxon>Fungi</taxon>
        <taxon>Dikarya</taxon>
        <taxon>Ascomycota</taxon>
        <taxon>Pezizomycotina</taxon>
        <taxon>Orbiliomycetes</taxon>
        <taxon>Orbiliales</taxon>
        <taxon>Orbiliaceae</taxon>
        <taxon>Drechslerella</taxon>
    </lineage>
</organism>
<feature type="transmembrane region" description="Helical" evidence="3">
    <location>
        <begin position="860"/>
        <end position="885"/>
    </location>
</feature>
<feature type="compositionally biased region" description="Polar residues" evidence="2">
    <location>
        <begin position="366"/>
        <end position="378"/>
    </location>
</feature>
<keyword evidence="3" id="KW-1133">Transmembrane helix</keyword>
<dbReference type="PROSITE" id="PS50222">
    <property type="entry name" value="EF_HAND_2"/>
    <property type="match status" value="1"/>
</dbReference>
<feature type="compositionally biased region" description="Polar residues" evidence="2">
    <location>
        <begin position="14"/>
        <end position="29"/>
    </location>
</feature>
<feature type="region of interest" description="Disordered" evidence="2">
    <location>
        <begin position="622"/>
        <end position="670"/>
    </location>
</feature>
<protein>
    <recommendedName>
        <fullName evidence="4">EF-hand domain-containing protein</fullName>
    </recommendedName>
</protein>
<evidence type="ECO:0000256" key="3">
    <source>
        <dbReference type="SAM" id="Phobius"/>
    </source>
</evidence>
<dbReference type="AlphaFoldDB" id="W7HV99"/>
<accession>W7HV99</accession>
<sequence>MADPLGGGGHDTSIDSVLSEGSSVASKGSTPRRAHPAFFPKPTTSETHGTVRASRFASPPPRRANSDLSDAFIPDQSEQESPTKASRSRRNSVRGRERGSFSDYRERGSPPPTTPSNPNGGKGSKGRSSTARRSKMKSRKSISIAGAGASEDESSASDTENTSEKIFEQAFKKFDKKDDDHIPMADFLHFFDTLQGQLPPLSEPLLQPGVREQMLAMMSQVMSQSDSSIFISKEETKTFYRAIAGKDITQELNDRRQGTFAQSGEVSSFKGRLVAAQIPDGTPRRPSAANSEHRTPFSGAFARPAGPRRQQSNNLDPMGEGDYDEVSDVQSIEPSEELTGNPLASSTPAAASKRPGRGYFSPPVTSPTQSSLSFNETPGRSAFGSPGFNTSAHLEADLAAVHRELRQKQQDFIEKEQELSELRHRAERNREEFEDEIVVLNEEITRARNEVEGRRRENVELNKEKDELRAEAAVYLDQISDSKKEIESLHRQHDEDRDTLMSLNQENHRYAKQFDDAMRRVDALTEDLRTVIGQKKEVEAQCQSLQRKADLVTGLHKQIKDLKKDLDDKKAEIERLGSEVNRREMDLNMYAGNLTGAAGARGGGRNSMGPDVLGLLSDELEGVGSEDDDEDEGAEDEEEEEVVTTTKTIKRRKKPSAQKKVDATSGIPDTADEPFELVERIADTTERGIQVDTNPPWTASSGTGMDEDDLPVPMFTAVTQTDISVPALASLEDHLSPPLEFSMDEASLNTIAEYRARARDSELTASQLEELSKLVGVQAQVLEQLTKLGEANAAHRSHRVVVKEKLIPGEDPIAYLNYATYWLQTWLRLTIAGKTRIGEKGASASDEWVQFVEHNPQPSMAAVVTLLVLFFVVFAMTGVLAVYSYRWQTHEAMWRRLNSLQGYPRHPGAATGTLFGSRTWRVFKYDLQRMLNGQVRFPV</sequence>
<evidence type="ECO:0000256" key="1">
    <source>
        <dbReference type="SAM" id="Coils"/>
    </source>
</evidence>
<feature type="coiled-coil region" evidence="1">
    <location>
        <begin position="391"/>
        <end position="579"/>
    </location>
</feature>
<feature type="compositionally biased region" description="Gly residues" evidence="2">
    <location>
        <begin position="1"/>
        <end position="10"/>
    </location>
</feature>
<evidence type="ECO:0000256" key="2">
    <source>
        <dbReference type="SAM" id="MobiDB-lite"/>
    </source>
</evidence>
<name>W7HV99_9PEZI</name>
<feature type="compositionally biased region" description="Acidic residues" evidence="2">
    <location>
        <begin position="622"/>
        <end position="642"/>
    </location>
</feature>
<dbReference type="HOGENOM" id="CLU_317605_0_0_1"/>
<dbReference type="EMBL" id="KI966406">
    <property type="protein sequence ID" value="EWC48111.1"/>
    <property type="molecule type" value="Genomic_DNA"/>
</dbReference>
<keyword evidence="3" id="KW-0472">Membrane</keyword>
<feature type="region of interest" description="Disordered" evidence="2">
    <location>
        <begin position="278"/>
        <end position="388"/>
    </location>
</feature>
<dbReference type="Proteomes" id="UP000024837">
    <property type="component" value="Unassembled WGS sequence"/>
</dbReference>
<evidence type="ECO:0000313" key="6">
    <source>
        <dbReference type="Proteomes" id="UP000024837"/>
    </source>
</evidence>
<gene>
    <name evidence="5" type="ORF">DRE_02690</name>
</gene>
<dbReference type="PANTHER" id="PTHR23159:SF31">
    <property type="entry name" value="CENTROSOME-ASSOCIATED PROTEIN CEP250 ISOFORM X1"/>
    <property type="match status" value="1"/>
</dbReference>
<dbReference type="InterPro" id="IPR002048">
    <property type="entry name" value="EF_hand_dom"/>
</dbReference>
<dbReference type="PANTHER" id="PTHR23159">
    <property type="entry name" value="CENTROSOMAL PROTEIN 2"/>
    <property type="match status" value="1"/>
</dbReference>
<keyword evidence="1" id="KW-0175">Coiled coil</keyword>
<evidence type="ECO:0000259" key="4">
    <source>
        <dbReference type="PROSITE" id="PS50222"/>
    </source>
</evidence>
<keyword evidence="6" id="KW-1185">Reference proteome</keyword>
<proteinExistence type="predicted"/>
<feature type="compositionally biased region" description="Basic residues" evidence="2">
    <location>
        <begin position="130"/>
        <end position="140"/>
    </location>
</feature>
<dbReference type="OrthoDB" id="5336333at2759"/>
<keyword evidence="3" id="KW-0812">Transmembrane</keyword>
<reference evidence="5 6" key="1">
    <citation type="submission" date="2013-05" db="EMBL/GenBank/DDBJ databases">
        <title>Drechslerella stenobrocha genome reveals carnivorous origination and mechanical trapping mechanism of predatory fungi.</title>
        <authorList>
            <person name="Liu X."/>
            <person name="Zhang W."/>
            <person name="Liu K."/>
        </authorList>
    </citation>
    <scope>NUCLEOTIDE SEQUENCE [LARGE SCALE GENOMIC DNA]</scope>
    <source>
        <strain evidence="5 6">248</strain>
    </source>
</reference>
<feature type="compositionally biased region" description="Basic and acidic residues" evidence="2">
    <location>
        <begin position="94"/>
        <end position="108"/>
    </location>
</feature>
<feature type="region of interest" description="Disordered" evidence="2">
    <location>
        <begin position="1"/>
        <end position="163"/>
    </location>
</feature>